<accession>A0A443IKC3</accession>
<evidence type="ECO:0000313" key="5">
    <source>
        <dbReference type="Proteomes" id="UP000273811"/>
    </source>
</evidence>
<dbReference type="GO" id="GO:0005886">
    <property type="term" value="C:plasma membrane"/>
    <property type="evidence" value="ECO:0007669"/>
    <property type="project" value="InterPro"/>
</dbReference>
<dbReference type="InterPro" id="IPR043202">
    <property type="entry name" value="Band-7_stomatin-like"/>
</dbReference>
<dbReference type="InterPro" id="IPR001107">
    <property type="entry name" value="Band_7"/>
</dbReference>
<dbReference type="CDD" id="cd13438">
    <property type="entry name" value="SPFH_eoslipins_u2"/>
    <property type="match status" value="1"/>
</dbReference>
<keyword evidence="5" id="KW-1185">Reference proteome</keyword>
<feature type="transmembrane region" description="Helical" evidence="2">
    <location>
        <begin position="6"/>
        <end position="24"/>
    </location>
</feature>
<dbReference type="Gene3D" id="3.30.479.30">
    <property type="entry name" value="Band 7 domain"/>
    <property type="match status" value="1"/>
</dbReference>
<dbReference type="EMBL" id="QYTU02000046">
    <property type="protein sequence ID" value="RWR05286.1"/>
    <property type="molecule type" value="Genomic_DNA"/>
</dbReference>
<proteinExistence type="inferred from homology"/>
<dbReference type="Gene3D" id="6.10.250.2090">
    <property type="match status" value="1"/>
</dbReference>
<dbReference type="Proteomes" id="UP000273811">
    <property type="component" value="Unassembled WGS sequence"/>
</dbReference>
<dbReference type="PANTHER" id="PTHR10264:SF83">
    <property type="entry name" value="BLL5629 PROTEIN"/>
    <property type="match status" value="1"/>
</dbReference>
<dbReference type="InterPro" id="IPR036013">
    <property type="entry name" value="Band_7/SPFH_dom_sf"/>
</dbReference>
<evidence type="ECO:0000259" key="3">
    <source>
        <dbReference type="SMART" id="SM00244"/>
    </source>
</evidence>
<feature type="domain" description="Band 7" evidence="3">
    <location>
        <begin position="28"/>
        <end position="185"/>
    </location>
</feature>
<evidence type="ECO:0000256" key="1">
    <source>
        <dbReference type="ARBA" id="ARBA00008164"/>
    </source>
</evidence>
<keyword evidence="2" id="KW-0472">Membrane</keyword>
<gene>
    <name evidence="4" type="ORF">D4N35_015770</name>
</gene>
<dbReference type="SUPFAM" id="SSF117892">
    <property type="entry name" value="Band 7/SPFH domain"/>
    <property type="match status" value="1"/>
</dbReference>
<keyword evidence="2" id="KW-1133">Transmembrane helix</keyword>
<protein>
    <submittedName>
        <fullName evidence="4">Slipin family protein</fullName>
    </submittedName>
</protein>
<dbReference type="PRINTS" id="PR00721">
    <property type="entry name" value="STOMATIN"/>
</dbReference>
<dbReference type="Pfam" id="PF01145">
    <property type="entry name" value="Band_7"/>
    <property type="match status" value="1"/>
</dbReference>
<reference evidence="4" key="1">
    <citation type="submission" date="2018-12" db="EMBL/GenBank/DDBJ databases">
        <authorList>
            <person name="Sun L."/>
            <person name="Chen Z."/>
        </authorList>
    </citation>
    <scope>NUCLEOTIDE SEQUENCE [LARGE SCALE GENOMIC DNA]</scope>
    <source>
        <strain evidence="4">DSM 16012</strain>
    </source>
</reference>
<evidence type="ECO:0000313" key="4">
    <source>
        <dbReference type="EMBL" id="RWR05286.1"/>
    </source>
</evidence>
<dbReference type="OrthoDB" id="5501731at2"/>
<dbReference type="PANTHER" id="PTHR10264">
    <property type="entry name" value="BAND 7 PROTEIN-RELATED"/>
    <property type="match status" value="1"/>
</dbReference>
<keyword evidence="2" id="KW-0812">Transmembrane</keyword>
<evidence type="ECO:0000256" key="2">
    <source>
        <dbReference type="SAM" id="Phobius"/>
    </source>
</evidence>
<name>A0A443IKC3_9BACI</name>
<dbReference type="AlphaFoldDB" id="A0A443IKC3"/>
<comment type="similarity">
    <text evidence="1">Belongs to the band 7/mec-2 family.</text>
</comment>
<sequence>MELLDISIMTAVAISIILGLGAIGKRLFRSATIFQYEQGIKFHNGKFKEILGPGKYLYFTPSTTVDIFDMRPAVLQLNGQEVLSLDNVGVKMSLAVKYQILDPQALISEYQNFQEYLYMSVQFKLREVISSMGMDEILANRQKINDQVKSLLVEDKSLIGLSIQSVDLKDIMLSADLKKAFAEVVKAKKEALSLLEKARGETATLRSLANTAKMLENNPELAKLRLIQTIESSQGNTFIIDILNDSIKKTSGK</sequence>
<dbReference type="RefSeq" id="WP_120075400.1">
    <property type="nucleotide sequence ID" value="NZ_CP126113.1"/>
</dbReference>
<comment type="caution">
    <text evidence="4">The sequence shown here is derived from an EMBL/GenBank/DDBJ whole genome shotgun (WGS) entry which is preliminary data.</text>
</comment>
<organism evidence="4 5">
    <name type="scientific">Siminovitchia fortis</name>
    <dbReference type="NCBI Taxonomy" id="254758"/>
    <lineage>
        <taxon>Bacteria</taxon>
        <taxon>Bacillati</taxon>
        <taxon>Bacillota</taxon>
        <taxon>Bacilli</taxon>
        <taxon>Bacillales</taxon>
        <taxon>Bacillaceae</taxon>
        <taxon>Siminovitchia</taxon>
    </lineage>
</organism>
<dbReference type="SMART" id="SM00244">
    <property type="entry name" value="PHB"/>
    <property type="match status" value="1"/>
</dbReference>
<dbReference type="InterPro" id="IPR001972">
    <property type="entry name" value="Stomatin_HflK_fam"/>
</dbReference>